<dbReference type="NCBIfam" id="TIGR01550">
    <property type="entry name" value="DOC_P1"/>
    <property type="match status" value="1"/>
</dbReference>
<dbReference type="Pfam" id="PF02661">
    <property type="entry name" value="Fic"/>
    <property type="match status" value="1"/>
</dbReference>
<dbReference type="RefSeq" id="WP_213224074.1">
    <property type="nucleotide sequence ID" value="NZ_CP074378.1"/>
</dbReference>
<reference evidence="2" key="1">
    <citation type="submission" date="2022-10" db="EMBL/GenBank/DDBJ databases">
        <title>Comparative genomic analysis and in-vitro probiotic properties of the potential probiotic L. chiayiensis AACE 3.</title>
        <authorList>
            <person name="Kang X."/>
        </authorList>
    </citation>
    <scope>NUCLEOTIDE SEQUENCE</scope>
    <source>
        <strain evidence="2">AACE 3</strain>
    </source>
</reference>
<evidence type="ECO:0000259" key="1">
    <source>
        <dbReference type="PROSITE" id="PS51459"/>
    </source>
</evidence>
<dbReference type="PROSITE" id="PS51459">
    <property type="entry name" value="FIDO"/>
    <property type="match status" value="1"/>
</dbReference>
<name>A0ABY6H3K8_9LACO</name>
<accession>A0ABY6H3K8</accession>
<dbReference type="Proteomes" id="UP001164790">
    <property type="component" value="Chromosome"/>
</dbReference>
<sequence length="139" mass="15863">MEYLTQDEIISINAITQIDQHQQPSVRDAEALDYIVKSAKQEVFGSVLYDTAEKLTAFYFIKLIKKHVFNDANKRTAYTAAFLFLDKNNCHLPSSKEFQLQFAQLAIEIAKTEGESKALWEKVTNFFDKHISSAPRPSA</sequence>
<proteinExistence type="predicted"/>
<organism evidence="2 3">
    <name type="scientific">Lacticaseibacillus chiayiensis</name>
    <dbReference type="NCBI Taxonomy" id="2100821"/>
    <lineage>
        <taxon>Bacteria</taxon>
        <taxon>Bacillati</taxon>
        <taxon>Bacillota</taxon>
        <taxon>Bacilli</taxon>
        <taxon>Lactobacillales</taxon>
        <taxon>Lactobacillaceae</taxon>
        <taxon>Lacticaseibacillus</taxon>
    </lineage>
</organism>
<dbReference type="PANTHER" id="PTHR39426:SF1">
    <property type="entry name" value="HOMOLOGY TO DEATH-ON-CURING PROTEIN OF PHAGE P1"/>
    <property type="match status" value="1"/>
</dbReference>
<dbReference type="PANTHER" id="PTHR39426">
    <property type="entry name" value="HOMOLOGY TO DEATH-ON-CURING PROTEIN OF PHAGE P1"/>
    <property type="match status" value="1"/>
</dbReference>
<gene>
    <name evidence="2" type="ORF">OFW50_10695</name>
</gene>
<feature type="domain" description="Fido" evidence="1">
    <location>
        <begin position="4"/>
        <end position="129"/>
    </location>
</feature>
<dbReference type="InterPro" id="IPR053737">
    <property type="entry name" value="Type_II_TA_Toxin"/>
</dbReference>
<dbReference type="Gene3D" id="1.20.120.1870">
    <property type="entry name" value="Fic/DOC protein, Fido domain"/>
    <property type="match status" value="1"/>
</dbReference>
<dbReference type="InterPro" id="IPR003812">
    <property type="entry name" value="Fido"/>
</dbReference>
<evidence type="ECO:0000313" key="3">
    <source>
        <dbReference type="Proteomes" id="UP001164790"/>
    </source>
</evidence>
<dbReference type="EMBL" id="CP107523">
    <property type="protein sequence ID" value="UYN55939.1"/>
    <property type="molecule type" value="Genomic_DNA"/>
</dbReference>
<evidence type="ECO:0000313" key="2">
    <source>
        <dbReference type="EMBL" id="UYN55939.1"/>
    </source>
</evidence>
<keyword evidence="3" id="KW-1185">Reference proteome</keyword>
<dbReference type="InterPro" id="IPR006440">
    <property type="entry name" value="Doc"/>
</dbReference>
<protein>
    <submittedName>
        <fullName evidence="2">Type II toxin-antitoxin system death-on-curing family toxin</fullName>
    </submittedName>
</protein>